<keyword evidence="7 11" id="KW-0833">Ubl conjugation pathway</keyword>
<evidence type="ECO:0000256" key="2">
    <source>
        <dbReference type="ARBA" id="ARBA00004308"/>
    </source>
</evidence>
<keyword evidence="11" id="KW-0812">Transmembrane</keyword>
<evidence type="ECO:0000256" key="9">
    <source>
        <dbReference type="ARBA" id="ARBA00023136"/>
    </source>
</evidence>
<dbReference type="Proteomes" id="UP001206925">
    <property type="component" value="Unassembled WGS sequence"/>
</dbReference>
<organism evidence="13 14">
    <name type="scientific">Ambrosia artemisiifolia</name>
    <name type="common">Common ragweed</name>
    <dbReference type="NCBI Taxonomy" id="4212"/>
    <lineage>
        <taxon>Eukaryota</taxon>
        <taxon>Viridiplantae</taxon>
        <taxon>Streptophyta</taxon>
        <taxon>Embryophyta</taxon>
        <taxon>Tracheophyta</taxon>
        <taxon>Spermatophyta</taxon>
        <taxon>Magnoliopsida</taxon>
        <taxon>eudicotyledons</taxon>
        <taxon>Gunneridae</taxon>
        <taxon>Pentapetalae</taxon>
        <taxon>asterids</taxon>
        <taxon>campanulids</taxon>
        <taxon>Asterales</taxon>
        <taxon>Asteraceae</taxon>
        <taxon>Asteroideae</taxon>
        <taxon>Heliantheae alliance</taxon>
        <taxon>Heliantheae</taxon>
        <taxon>Ambrosia</taxon>
    </lineage>
</organism>
<keyword evidence="9 11" id="KW-0472">Membrane</keyword>
<evidence type="ECO:0000256" key="7">
    <source>
        <dbReference type="ARBA" id="ARBA00022786"/>
    </source>
</evidence>
<comment type="domain">
    <text evidence="11">The RING-type zinc finger domain is responsible for E3 ligase activity.</text>
</comment>
<dbReference type="EC" id="2.3.2.27" evidence="11"/>
<accession>A0AAD5CTQ4</accession>
<proteinExistence type="predicted"/>
<dbReference type="GO" id="GO:0006511">
    <property type="term" value="P:ubiquitin-dependent protein catabolic process"/>
    <property type="evidence" value="ECO:0007669"/>
    <property type="project" value="UniProtKB-UniRule"/>
</dbReference>
<evidence type="ECO:0000256" key="11">
    <source>
        <dbReference type="RuleBase" id="RU369090"/>
    </source>
</evidence>
<dbReference type="GO" id="GO:0005789">
    <property type="term" value="C:endoplasmic reticulum membrane"/>
    <property type="evidence" value="ECO:0007669"/>
    <property type="project" value="UniProtKB-SubCell"/>
</dbReference>
<keyword evidence="11" id="KW-0256">Endoplasmic reticulum</keyword>
<dbReference type="AlphaFoldDB" id="A0AAD5CTQ4"/>
<evidence type="ECO:0000256" key="5">
    <source>
        <dbReference type="ARBA" id="ARBA00022723"/>
    </source>
</evidence>
<dbReference type="Pfam" id="PF13445">
    <property type="entry name" value="zf-RING_UBOX"/>
    <property type="match status" value="1"/>
</dbReference>
<dbReference type="EMBL" id="JAMZMK010006700">
    <property type="protein sequence ID" value="KAI7747719.1"/>
    <property type="molecule type" value="Genomic_DNA"/>
</dbReference>
<dbReference type="InterPro" id="IPR017907">
    <property type="entry name" value="Znf_RING_CS"/>
</dbReference>
<keyword evidence="4 11" id="KW-0808">Transferase</keyword>
<dbReference type="SUPFAM" id="SSF57850">
    <property type="entry name" value="RING/U-box"/>
    <property type="match status" value="1"/>
</dbReference>
<dbReference type="InterPro" id="IPR045103">
    <property type="entry name" value="RNF5/RNF185-like"/>
</dbReference>
<dbReference type="PROSITE" id="PS50089">
    <property type="entry name" value="ZF_RING_2"/>
    <property type="match status" value="1"/>
</dbReference>
<keyword evidence="6 10" id="KW-0863">Zinc-finger</keyword>
<dbReference type="PANTHER" id="PTHR12313">
    <property type="entry name" value="E3 UBIQUITIN-PROTEIN LIGASE RNF5-RELATED"/>
    <property type="match status" value="1"/>
</dbReference>
<dbReference type="GO" id="GO:0061630">
    <property type="term" value="F:ubiquitin protein ligase activity"/>
    <property type="evidence" value="ECO:0007669"/>
    <property type="project" value="UniProtKB-UniRule"/>
</dbReference>
<sequence>MDQHPNEYGLENILSKDEKAFKSMETSEHNHVSDKFECNICLDSVQDPVVTLCGHLYCWSCIYKWIHHQKSPSESLEKKNPRCPVCSCDVSEKNIVPLYGRGQVVNQVNEEKGSGLGVVIPPRPPTPRYGVIGTHDSQISHRGFQQRAPPPLVMPVRGSVDITSPISPSPTIGMLGEMVSGRILGDLDSPLFSTPNSYSMAGISTRRARRQATQADRSLSRIYAFLFCCIILCLLLFT</sequence>
<comment type="subcellular location">
    <subcellularLocation>
        <location evidence="2">Endomembrane system</location>
    </subcellularLocation>
    <subcellularLocation>
        <location evidence="11">Endoplasmic reticulum membrane</location>
        <topology evidence="11">Single-pass type IV membrane protein</topology>
    </subcellularLocation>
</comment>
<dbReference type="SMART" id="SM00184">
    <property type="entry name" value="RING"/>
    <property type="match status" value="1"/>
</dbReference>
<name>A0AAD5CTQ4_AMBAR</name>
<evidence type="ECO:0000259" key="12">
    <source>
        <dbReference type="PROSITE" id="PS50089"/>
    </source>
</evidence>
<keyword evidence="8 11" id="KW-0862">Zinc</keyword>
<protein>
    <recommendedName>
        <fullName evidence="11">E3 ubiquitin-protein ligase RMA</fullName>
        <ecNumber evidence="11">2.3.2.27</ecNumber>
    </recommendedName>
    <alternativeName>
        <fullName evidence="11">Protein RING membrane-anchor</fullName>
    </alternativeName>
    <alternativeName>
        <fullName evidence="11">RING-type E3 ubiquitin transferase RMA</fullName>
    </alternativeName>
</protein>
<dbReference type="InterPro" id="IPR013083">
    <property type="entry name" value="Znf_RING/FYVE/PHD"/>
</dbReference>
<comment type="caution">
    <text evidence="13">The sequence shown here is derived from an EMBL/GenBank/DDBJ whole genome shotgun (WGS) entry which is preliminary data.</text>
</comment>
<evidence type="ECO:0000313" key="13">
    <source>
        <dbReference type="EMBL" id="KAI7747719.1"/>
    </source>
</evidence>
<keyword evidence="14" id="KW-1185">Reference proteome</keyword>
<feature type="domain" description="RING-type" evidence="12">
    <location>
        <begin position="38"/>
        <end position="87"/>
    </location>
</feature>
<reference evidence="13" key="1">
    <citation type="submission" date="2022-06" db="EMBL/GenBank/DDBJ databases">
        <title>Uncovering the hologenomic basis of an extraordinary plant invasion.</title>
        <authorList>
            <person name="Bieker V.C."/>
            <person name="Martin M.D."/>
            <person name="Gilbert T."/>
            <person name="Hodgins K."/>
            <person name="Battlay P."/>
            <person name="Petersen B."/>
            <person name="Wilson J."/>
        </authorList>
    </citation>
    <scope>NUCLEOTIDE SEQUENCE</scope>
    <source>
        <strain evidence="13">AA19_3_7</strain>
        <tissue evidence="13">Leaf</tissue>
    </source>
</reference>
<comment type="pathway">
    <text evidence="3 11">Protein modification; protein ubiquitination.</text>
</comment>
<evidence type="ECO:0000256" key="1">
    <source>
        <dbReference type="ARBA" id="ARBA00000900"/>
    </source>
</evidence>
<evidence type="ECO:0000256" key="6">
    <source>
        <dbReference type="ARBA" id="ARBA00022771"/>
    </source>
</evidence>
<evidence type="ECO:0000313" key="14">
    <source>
        <dbReference type="Proteomes" id="UP001206925"/>
    </source>
</evidence>
<keyword evidence="5 11" id="KW-0479">Metal-binding</keyword>
<evidence type="ECO:0000256" key="4">
    <source>
        <dbReference type="ARBA" id="ARBA00022679"/>
    </source>
</evidence>
<dbReference type="Gene3D" id="3.30.40.10">
    <property type="entry name" value="Zinc/RING finger domain, C3HC4 (zinc finger)"/>
    <property type="match status" value="1"/>
</dbReference>
<gene>
    <name evidence="13" type="ORF">M8C21_032986</name>
</gene>
<evidence type="ECO:0000256" key="10">
    <source>
        <dbReference type="PROSITE-ProRule" id="PRU00175"/>
    </source>
</evidence>
<dbReference type="PROSITE" id="PS00518">
    <property type="entry name" value="ZF_RING_1"/>
    <property type="match status" value="1"/>
</dbReference>
<dbReference type="GO" id="GO:0008270">
    <property type="term" value="F:zinc ion binding"/>
    <property type="evidence" value="ECO:0007669"/>
    <property type="project" value="UniProtKB-KW"/>
</dbReference>
<comment type="function">
    <text evidence="11">E3 ubiquitin-protein ligase.</text>
</comment>
<keyword evidence="11" id="KW-1133">Transmembrane helix</keyword>
<comment type="catalytic activity">
    <reaction evidence="1 11">
        <text>S-ubiquitinyl-[E2 ubiquitin-conjugating enzyme]-L-cysteine + [acceptor protein]-L-lysine = [E2 ubiquitin-conjugating enzyme]-L-cysteine + N(6)-ubiquitinyl-[acceptor protein]-L-lysine.</text>
        <dbReference type="EC" id="2.3.2.27"/>
    </reaction>
</comment>
<evidence type="ECO:0000256" key="8">
    <source>
        <dbReference type="ARBA" id="ARBA00022833"/>
    </source>
</evidence>
<feature type="transmembrane region" description="Helical" evidence="11">
    <location>
        <begin position="219"/>
        <end position="237"/>
    </location>
</feature>
<dbReference type="InterPro" id="IPR027370">
    <property type="entry name" value="Znf-RING_euk"/>
</dbReference>
<evidence type="ECO:0000256" key="3">
    <source>
        <dbReference type="ARBA" id="ARBA00004906"/>
    </source>
</evidence>
<dbReference type="InterPro" id="IPR001841">
    <property type="entry name" value="Znf_RING"/>
</dbReference>